<organism evidence="7 9">
    <name type="scientific">Didymodactylos carnosus</name>
    <dbReference type="NCBI Taxonomy" id="1234261"/>
    <lineage>
        <taxon>Eukaryota</taxon>
        <taxon>Metazoa</taxon>
        <taxon>Spiralia</taxon>
        <taxon>Gnathifera</taxon>
        <taxon>Rotifera</taxon>
        <taxon>Eurotatoria</taxon>
        <taxon>Bdelloidea</taxon>
        <taxon>Philodinida</taxon>
        <taxon>Philodinidae</taxon>
        <taxon>Didymodactylos</taxon>
    </lineage>
</organism>
<dbReference type="SUPFAM" id="SSF52402">
    <property type="entry name" value="Adenine nucleotide alpha hydrolases-like"/>
    <property type="match status" value="1"/>
</dbReference>
<evidence type="ECO:0000313" key="9">
    <source>
        <dbReference type="Proteomes" id="UP000663829"/>
    </source>
</evidence>
<keyword evidence="3" id="KW-0547">Nucleotide-binding</keyword>
<protein>
    <recommendedName>
        <fullName evidence="6">NAD/GMP synthase domain-containing protein</fullName>
    </recommendedName>
</protein>
<dbReference type="GO" id="GO:0004359">
    <property type="term" value="F:glutaminase activity"/>
    <property type="evidence" value="ECO:0007669"/>
    <property type="project" value="InterPro"/>
</dbReference>
<dbReference type="InterPro" id="IPR022310">
    <property type="entry name" value="NAD/GMP_synthase"/>
</dbReference>
<dbReference type="CDD" id="cd00553">
    <property type="entry name" value="NAD_synthase"/>
    <property type="match status" value="1"/>
</dbReference>
<evidence type="ECO:0000313" key="8">
    <source>
        <dbReference type="EMBL" id="CAF3849195.1"/>
    </source>
</evidence>
<evidence type="ECO:0000313" key="7">
    <source>
        <dbReference type="EMBL" id="CAF1083492.1"/>
    </source>
</evidence>
<gene>
    <name evidence="7" type="ORF">GPM918_LOCUS17888</name>
    <name evidence="8" type="ORF">SRO942_LOCUS17885</name>
</gene>
<dbReference type="UniPathway" id="UPA00253"/>
<comment type="pathway">
    <text evidence="1">Cofactor biosynthesis; NAD(+) biosynthesis.</text>
</comment>
<sequence length="249" mass="28378">THFSVLIDTVINSILAIFNSVLKSTPRFTANQGSITENQALKNLQGRVRMVLSYFFAQLCLWTAGRPGWLLVLGSKNSNERSIGHFAKYDCSSGDVNPIGGLSRINLHLFLSYCAQTFNLMTVRRICDTTPNSELVPLSHGETKESEMGMSFEDLTTYSKLRMEQHCGPFSMFCKLLSQWSTRHKPNEVAEKVKFFFRTISSHRHKFSATSMACCIEQENTDDIRPVLGCPQWTWQFNYIDEKVKKLVL</sequence>
<dbReference type="EMBL" id="CAJNOQ010005031">
    <property type="protein sequence ID" value="CAF1083492.1"/>
    <property type="molecule type" value="Genomic_DNA"/>
</dbReference>
<dbReference type="GO" id="GO:0009435">
    <property type="term" value="P:NAD+ biosynthetic process"/>
    <property type="evidence" value="ECO:0007669"/>
    <property type="project" value="UniProtKB-UniPathway"/>
</dbReference>
<evidence type="ECO:0000256" key="5">
    <source>
        <dbReference type="ARBA" id="ARBA00023027"/>
    </source>
</evidence>
<dbReference type="OrthoDB" id="2020662at2759"/>
<keyword evidence="4" id="KW-0067">ATP-binding</keyword>
<feature type="domain" description="NAD/GMP synthase" evidence="6">
    <location>
        <begin position="32"/>
        <end position="164"/>
    </location>
</feature>
<keyword evidence="2" id="KW-0436">Ligase</keyword>
<dbReference type="Proteomes" id="UP000663829">
    <property type="component" value="Unassembled WGS sequence"/>
</dbReference>
<evidence type="ECO:0000256" key="3">
    <source>
        <dbReference type="ARBA" id="ARBA00022741"/>
    </source>
</evidence>
<keyword evidence="5" id="KW-0520">NAD</keyword>
<feature type="non-terminal residue" evidence="7">
    <location>
        <position position="1"/>
    </location>
</feature>
<accession>A0A814MSW8</accession>
<dbReference type="AlphaFoldDB" id="A0A814MSW8"/>
<proteinExistence type="predicted"/>
<dbReference type="Proteomes" id="UP000681722">
    <property type="component" value="Unassembled WGS sequence"/>
</dbReference>
<dbReference type="PANTHER" id="PTHR23090">
    <property type="entry name" value="NH 3 /GLUTAMINE-DEPENDENT NAD + SYNTHETASE"/>
    <property type="match status" value="1"/>
</dbReference>
<evidence type="ECO:0000259" key="6">
    <source>
        <dbReference type="Pfam" id="PF02540"/>
    </source>
</evidence>
<keyword evidence="9" id="KW-1185">Reference proteome</keyword>
<dbReference type="InterPro" id="IPR003694">
    <property type="entry name" value="NAD_synthase"/>
</dbReference>
<dbReference type="GO" id="GO:0005524">
    <property type="term" value="F:ATP binding"/>
    <property type="evidence" value="ECO:0007669"/>
    <property type="project" value="UniProtKB-KW"/>
</dbReference>
<evidence type="ECO:0000256" key="2">
    <source>
        <dbReference type="ARBA" id="ARBA00022598"/>
    </source>
</evidence>
<dbReference type="PANTHER" id="PTHR23090:SF9">
    <property type="entry name" value="GLUTAMINE-DEPENDENT NAD(+) SYNTHETASE"/>
    <property type="match status" value="1"/>
</dbReference>
<evidence type="ECO:0000256" key="1">
    <source>
        <dbReference type="ARBA" id="ARBA00004790"/>
    </source>
</evidence>
<reference evidence="7" key="1">
    <citation type="submission" date="2021-02" db="EMBL/GenBank/DDBJ databases">
        <authorList>
            <person name="Nowell W R."/>
        </authorList>
    </citation>
    <scope>NUCLEOTIDE SEQUENCE</scope>
</reference>
<dbReference type="GO" id="GO:0003952">
    <property type="term" value="F:NAD+ synthase (glutamine-hydrolyzing) activity"/>
    <property type="evidence" value="ECO:0007669"/>
    <property type="project" value="InterPro"/>
</dbReference>
<comment type="caution">
    <text evidence="7">The sequence shown here is derived from an EMBL/GenBank/DDBJ whole genome shotgun (WGS) entry which is preliminary data.</text>
</comment>
<dbReference type="GO" id="GO:0005737">
    <property type="term" value="C:cytoplasm"/>
    <property type="evidence" value="ECO:0007669"/>
    <property type="project" value="InterPro"/>
</dbReference>
<evidence type="ECO:0000256" key="4">
    <source>
        <dbReference type="ARBA" id="ARBA00022840"/>
    </source>
</evidence>
<dbReference type="Gene3D" id="3.40.50.620">
    <property type="entry name" value="HUPs"/>
    <property type="match status" value="1"/>
</dbReference>
<dbReference type="InterPro" id="IPR014729">
    <property type="entry name" value="Rossmann-like_a/b/a_fold"/>
</dbReference>
<name>A0A814MSW8_9BILA</name>
<dbReference type="EMBL" id="CAJOBC010005031">
    <property type="protein sequence ID" value="CAF3849195.1"/>
    <property type="molecule type" value="Genomic_DNA"/>
</dbReference>
<dbReference type="Pfam" id="PF02540">
    <property type="entry name" value="NAD_synthase"/>
    <property type="match status" value="1"/>
</dbReference>